<keyword evidence="2 4" id="KW-0560">Oxidoreductase</keyword>
<dbReference type="GO" id="GO:0009083">
    <property type="term" value="P:branched-chain amino acid catabolic process"/>
    <property type="evidence" value="ECO:0007669"/>
    <property type="project" value="TreeGrafter"/>
</dbReference>
<evidence type="ECO:0000256" key="2">
    <source>
        <dbReference type="ARBA" id="ARBA00023002"/>
    </source>
</evidence>
<name>A0A7X8TIH0_9MICC</name>
<keyword evidence="6" id="KW-0670">Pyruvate</keyword>
<gene>
    <name evidence="6" type="ORF">HGQ17_03845</name>
</gene>
<evidence type="ECO:0000259" key="5">
    <source>
        <dbReference type="Pfam" id="PF00676"/>
    </source>
</evidence>
<feature type="domain" description="Dehydrogenase E1 component" evidence="5">
    <location>
        <begin position="46"/>
        <end position="337"/>
    </location>
</feature>
<evidence type="ECO:0000256" key="1">
    <source>
        <dbReference type="ARBA" id="ARBA00001964"/>
    </source>
</evidence>
<proteinExistence type="inferred from homology"/>
<comment type="caution">
    <text evidence="6">The sequence shown here is derived from an EMBL/GenBank/DDBJ whole genome shotgun (WGS) entry which is preliminary data.</text>
</comment>
<comment type="similarity">
    <text evidence="4">Belongs to the BCKDHA family.</text>
</comment>
<dbReference type="EC" id="1.2.4.4" evidence="4"/>
<reference evidence="6 7" key="1">
    <citation type="submission" date="2020-04" db="EMBL/GenBank/DDBJ databases">
        <title>Nesterenkonia sp. nov., isolated from marine sediment.</title>
        <authorList>
            <person name="Zhang G."/>
        </authorList>
    </citation>
    <scope>NUCLEOTIDE SEQUENCE [LARGE SCALE GENOMIC DNA]</scope>
    <source>
        <strain evidence="6 7">MY13</strain>
    </source>
</reference>
<dbReference type="SUPFAM" id="SSF52518">
    <property type="entry name" value="Thiamin diphosphate-binding fold (THDP-binding)"/>
    <property type="match status" value="1"/>
</dbReference>
<keyword evidence="7" id="KW-1185">Reference proteome</keyword>
<dbReference type="InterPro" id="IPR001017">
    <property type="entry name" value="DH_E1"/>
</dbReference>
<dbReference type="GO" id="GO:0000287">
    <property type="term" value="F:magnesium ion binding"/>
    <property type="evidence" value="ECO:0007669"/>
    <property type="project" value="UniProtKB-ARBA"/>
</dbReference>
<evidence type="ECO:0000256" key="3">
    <source>
        <dbReference type="ARBA" id="ARBA00023052"/>
    </source>
</evidence>
<sequence length="379" mass="42390">MRAMAEAHAEQPAPIQLLDADGKLSHHPVYSTYIEQLDDAALRDLYRHMALERRFDAEATSLQRQGQLALWAPAQGQEAAQVGTIAALKPTDRVFPTYREHAMALYRGISAEELMATFRAVRHTGWDPNAYNFNNYAIVLASQTLHAAGWAMGINQDLRSGNLPRDKAADEIVLACLGDGASSQGDVHESMVFAASYQLPMLYFIQNNHWAISVPTSTQSPSPLANRATGYGFEGLRVDGNDVLASYAVAKHTAEQLRNGQGPKLIESVTYRMGAHTTADDPTKYRPSEEVEHWADRDPLTRYKTWLENESKATEEFFEQVEQEAAELAAELREAVQTMEPIDIERVFDTVYTEPHRQVQAEKAWLKDYEAGFAEEETS</sequence>
<protein>
    <recommendedName>
        <fullName evidence="4">2-oxoisovalerate dehydrogenase subunit alpha</fullName>
        <ecNumber evidence="4">1.2.4.4</ecNumber>
    </recommendedName>
    <alternativeName>
        <fullName evidence="4">Branched-chain alpha-keto acid dehydrogenase E1 component alpha chain</fullName>
    </alternativeName>
</protein>
<dbReference type="Proteomes" id="UP000523139">
    <property type="component" value="Unassembled WGS sequence"/>
</dbReference>
<evidence type="ECO:0000313" key="6">
    <source>
        <dbReference type="EMBL" id="NLS09151.1"/>
    </source>
</evidence>
<keyword evidence="3 4" id="KW-0786">Thiamine pyrophosphate</keyword>
<evidence type="ECO:0000313" key="7">
    <source>
        <dbReference type="Proteomes" id="UP000523139"/>
    </source>
</evidence>
<dbReference type="PANTHER" id="PTHR43380">
    <property type="entry name" value="2-OXOISOVALERATE DEHYDROGENASE SUBUNIT ALPHA, MITOCHONDRIAL"/>
    <property type="match status" value="1"/>
</dbReference>
<comment type="cofactor">
    <cofactor evidence="1 4">
        <name>thiamine diphosphate</name>
        <dbReference type="ChEBI" id="CHEBI:58937"/>
    </cofactor>
</comment>
<dbReference type="CDD" id="cd02000">
    <property type="entry name" value="TPP_E1_PDC_ADC_BCADC"/>
    <property type="match status" value="1"/>
</dbReference>
<dbReference type="InterPro" id="IPR050771">
    <property type="entry name" value="Alpha-ketoacid_DH_E1_comp"/>
</dbReference>
<dbReference type="EMBL" id="JABAHY010000002">
    <property type="protein sequence ID" value="NLS09151.1"/>
    <property type="molecule type" value="Genomic_DNA"/>
</dbReference>
<comment type="catalytic activity">
    <reaction evidence="4">
        <text>N(6)-[(R)-lipoyl]-L-lysyl-[protein] + 3-methyl-2-oxobutanoate + H(+) = N(6)-[(R)-S(8)-2-methylpropanoyldihydrolipoyl]-L-lysyl-[protein] + CO2</text>
        <dbReference type="Rhea" id="RHEA:13457"/>
        <dbReference type="Rhea" id="RHEA-COMP:10474"/>
        <dbReference type="Rhea" id="RHEA-COMP:10497"/>
        <dbReference type="ChEBI" id="CHEBI:11851"/>
        <dbReference type="ChEBI" id="CHEBI:15378"/>
        <dbReference type="ChEBI" id="CHEBI:16526"/>
        <dbReference type="ChEBI" id="CHEBI:83099"/>
        <dbReference type="ChEBI" id="CHEBI:83142"/>
        <dbReference type="EC" id="1.2.4.4"/>
    </reaction>
</comment>
<evidence type="ECO:0000256" key="4">
    <source>
        <dbReference type="RuleBase" id="RU365014"/>
    </source>
</evidence>
<dbReference type="InterPro" id="IPR029061">
    <property type="entry name" value="THDP-binding"/>
</dbReference>
<accession>A0A7X8TIH0</accession>
<dbReference type="AlphaFoldDB" id="A0A7X8TIH0"/>
<dbReference type="PANTHER" id="PTHR43380:SF1">
    <property type="entry name" value="2-OXOISOVALERATE DEHYDROGENASE SUBUNIT ALPHA, MITOCHONDRIAL"/>
    <property type="match status" value="1"/>
</dbReference>
<organism evidence="6 7">
    <name type="scientific">Nesterenkonia sedimenti</name>
    <dbReference type="NCBI Taxonomy" id="1463632"/>
    <lineage>
        <taxon>Bacteria</taxon>
        <taxon>Bacillati</taxon>
        <taxon>Actinomycetota</taxon>
        <taxon>Actinomycetes</taxon>
        <taxon>Micrococcales</taxon>
        <taxon>Micrococcaceae</taxon>
        <taxon>Nesterenkonia</taxon>
    </lineage>
</organism>
<comment type="function">
    <text evidence="4">The branched-chain alpha-keto dehydrogenase complex catalyzes the overall conversion of alpha-keto acids to acyl-CoA and CO(2). It contains multiple copies of three enzymatic components: branched-chain alpha-keto acid decarboxylase (E1), lipoamide acyltransferase (E2) and lipoamide dehydrogenase (E3).</text>
</comment>
<dbReference type="Pfam" id="PF00676">
    <property type="entry name" value="E1_dh"/>
    <property type="match status" value="1"/>
</dbReference>
<dbReference type="GO" id="GO:0003863">
    <property type="term" value="F:branched-chain 2-oxo acid dehydrogenase activity"/>
    <property type="evidence" value="ECO:0007669"/>
    <property type="project" value="UniProtKB-EC"/>
</dbReference>
<dbReference type="Gene3D" id="3.40.50.970">
    <property type="match status" value="1"/>
</dbReference>